<comment type="cofactor">
    <cofactor evidence="1">
        <name>Mn(2+)</name>
        <dbReference type="ChEBI" id="CHEBI:29035"/>
    </cofactor>
</comment>
<evidence type="ECO:0000256" key="3">
    <source>
        <dbReference type="ARBA" id="ARBA00022723"/>
    </source>
</evidence>
<evidence type="ECO:0000256" key="4">
    <source>
        <dbReference type="ARBA" id="ARBA00022801"/>
    </source>
</evidence>
<evidence type="ECO:0000256" key="1">
    <source>
        <dbReference type="ARBA" id="ARBA00001936"/>
    </source>
</evidence>
<dbReference type="RefSeq" id="WP_052333841.1">
    <property type="nucleotide sequence ID" value="NZ_CBYN010000090.1"/>
</dbReference>
<dbReference type="InterPro" id="IPR045121">
    <property type="entry name" value="CoAse"/>
</dbReference>
<organism evidence="8 9">
    <name type="scientific">Corynebacterium jeddahense</name>
    <dbReference type="NCBI Taxonomy" id="1414719"/>
    <lineage>
        <taxon>Bacteria</taxon>
        <taxon>Bacillati</taxon>
        <taxon>Actinomycetota</taxon>
        <taxon>Actinomycetes</taxon>
        <taxon>Mycobacteriales</taxon>
        <taxon>Corynebacteriaceae</taxon>
        <taxon>Corynebacterium</taxon>
    </lineage>
</organism>
<evidence type="ECO:0000256" key="2">
    <source>
        <dbReference type="ARBA" id="ARBA00001946"/>
    </source>
</evidence>
<dbReference type="EMBL" id="CP063194">
    <property type="protein sequence ID" value="WCZ37805.1"/>
    <property type="molecule type" value="Genomic_DNA"/>
</dbReference>
<keyword evidence="5" id="KW-0460">Magnesium</keyword>
<dbReference type="CDD" id="cd03426">
    <property type="entry name" value="NUDIX_CoAse_Nudt7"/>
    <property type="match status" value="1"/>
</dbReference>
<dbReference type="PROSITE" id="PS51462">
    <property type="entry name" value="NUDIX"/>
    <property type="match status" value="1"/>
</dbReference>
<keyword evidence="6" id="KW-0464">Manganese</keyword>
<evidence type="ECO:0000259" key="7">
    <source>
        <dbReference type="PROSITE" id="PS51462"/>
    </source>
</evidence>
<sequence length="234" mass="24901">MADTPLHPDEAPAWLAPLVRALEDGEQASAARRLLGKRVRQADGEDEAAVLILFAGDPGAAELPKDARVLLTHRTPRMRSHSGQMAFPGGHIDPGDAGPVAAALREAEEETGLDPDRVIPLAVMATATTGGSNRRVRPVVAYSPDPGDVHPASEEETDAVFFAPVRELVAPANRAMLGWKAWAGPSFWAGEYLVWGFTGVLLAVALELGGWAQPWDERPGDLRAALARSANGER</sequence>
<dbReference type="Pfam" id="PF00293">
    <property type="entry name" value="NUDIX"/>
    <property type="match status" value="1"/>
</dbReference>
<protein>
    <submittedName>
        <fullName evidence="8">NUDIX hydrolase</fullName>
    </submittedName>
</protein>
<dbReference type="Proteomes" id="UP001218071">
    <property type="component" value="Chromosome"/>
</dbReference>
<dbReference type="PANTHER" id="PTHR12992:SF11">
    <property type="entry name" value="MITOCHONDRIAL COENZYME A DIPHOSPHATASE NUDT8"/>
    <property type="match status" value="1"/>
</dbReference>
<feature type="domain" description="Nudix hydrolase" evidence="7">
    <location>
        <begin position="44"/>
        <end position="191"/>
    </location>
</feature>
<keyword evidence="3" id="KW-0479">Metal-binding</keyword>
<comment type="cofactor">
    <cofactor evidence="2">
        <name>Mg(2+)</name>
        <dbReference type="ChEBI" id="CHEBI:18420"/>
    </cofactor>
</comment>
<dbReference type="PANTHER" id="PTHR12992">
    <property type="entry name" value="NUDIX HYDROLASE"/>
    <property type="match status" value="1"/>
</dbReference>
<dbReference type="GO" id="GO:0016787">
    <property type="term" value="F:hydrolase activity"/>
    <property type="evidence" value="ECO:0007669"/>
    <property type="project" value="UniProtKB-KW"/>
</dbReference>
<dbReference type="SUPFAM" id="SSF55811">
    <property type="entry name" value="Nudix"/>
    <property type="match status" value="1"/>
</dbReference>
<dbReference type="Gene3D" id="3.90.79.10">
    <property type="entry name" value="Nucleoside Triphosphate Pyrophosphohydrolase"/>
    <property type="match status" value="1"/>
</dbReference>
<evidence type="ECO:0000313" key="9">
    <source>
        <dbReference type="Proteomes" id="UP001218071"/>
    </source>
</evidence>
<name>A0ABY7UGI9_9CORY</name>
<evidence type="ECO:0000313" key="8">
    <source>
        <dbReference type="EMBL" id="WCZ37805.1"/>
    </source>
</evidence>
<keyword evidence="9" id="KW-1185">Reference proteome</keyword>
<evidence type="ECO:0000256" key="5">
    <source>
        <dbReference type="ARBA" id="ARBA00022842"/>
    </source>
</evidence>
<keyword evidence="4 8" id="KW-0378">Hydrolase</keyword>
<proteinExistence type="predicted"/>
<evidence type="ECO:0000256" key="6">
    <source>
        <dbReference type="ARBA" id="ARBA00023211"/>
    </source>
</evidence>
<dbReference type="InterPro" id="IPR000086">
    <property type="entry name" value="NUDIX_hydrolase_dom"/>
</dbReference>
<accession>A0ABY7UGI9</accession>
<dbReference type="InterPro" id="IPR015797">
    <property type="entry name" value="NUDIX_hydrolase-like_dom_sf"/>
</dbReference>
<reference evidence="8 9" key="1">
    <citation type="submission" date="2020-10" db="EMBL/GenBank/DDBJ databases">
        <title>Complete genome sequence of Corynebacterium jeddahense DSM 45997, type strain of Corynebacterium jeddahense.</title>
        <authorList>
            <person name="Busche T."/>
            <person name="Kalinowski J."/>
            <person name="Ruckert C."/>
        </authorList>
    </citation>
    <scope>NUCLEOTIDE SEQUENCE [LARGE SCALE GENOMIC DNA]</scope>
    <source>
        <strain evidence="8 9">DSM 45997</strain>
    </source>
</reference>
<gene>
    <name evidence="8" type="ORF">CJEDD_00885</name>
</gene>